<evidence type="ECO:0000256" key="3">
    <source>
        <dbReference type="SAM" id="Phobius"/>
    </source>
</evidence>
<keyword evidence="1" id="KW-0378">Hydrolase</keyword>
<keyword evidence="3" id="KW-1133">Transmembrane helix</keyword>
<accession>A0A1H9IA70</accession>
<keyword evidence="3" id="KW-0472">Membrane</keyword>
<evidence type="ECO:0000313" key="4">
    <source>
        <dbReference type="EMBL" id="SEQ71418.1"/>
    </source>
</evidence>
<dbReference type="GO" id="GO:0016787">
    <property type="term" value="F:hydrolase activity"/>
    <property type="evidence" value="ECO:0007669"/>
    <property type="project" value="UniProtKB-KW"/>
</dbReference>
<dbReference type="Proteomes" id="UP000198556">
    <property type="component" value="Unassembled WGS sequence"/>
</dbReference>
<dbReference type="InterPro" id="IPR023365">
    <property type="entry name" value="Sortase_dom-sf"/>
</dbReference>
<proteinExistence type="predicted"/>
<dbReference type="AlphaFoldDB" id="A0A1H9IA70"/>
<dbReference type="InterPro" id="IPR005754">
    <property type="entry name" value="Sortase"/>
</dbReference>
<dbReference type="InterPro" id="IPR042002">
    <property type="entry name" value="Sortase_C"/>
</dbReference>
<sequence>MSKKKNKKNQESYLSIVMLLWIGFGLLLYPYATNLWNEYLNNQYADIYTVNLVKLSEQQKEEMYEEALKYNQDHKQNQVIYEEDAIINSKEHQKYKSQLNMGKNNGVMGTVIIPKIKQKMIIYHGFTDETLEQGCGHIEGTSLPVGGNSTHSVYVAHRGLPDAKLFTDLDQLEEGDLFYFYVLGNYLAYEVDQMKTVLPNEVNNIQIEEGQDLATLVTCTPYAVNSHRLLVRGHRVTCDKEQIEEDNNQIKKSLIEKMVLACVIFFVNILLFIALFIRNIKKRRI</sequence>
<dbReference type="NCBIfam" id="TIGR01076">
    <property type="entry name" value="sortase_fam"/>
    <property type="match status" value="1"/>
</dbReference>
<dbReference type="SUPFAM" id="SSF63817">
    <property type="entry name" value="Sortase"/>
    <property type="match status" value="1"/>
</dbReference>
<gene>
    <name evidence="4" type="ORF">SAMN05421767_10514</name>
</gene>
<feature type="transmembrane region" description="Helical" evidence="3">
    <location>
        <begin position="12"/>
        <end position="32"/>
    </location>
</feature>
<dbReference type="Gene3D" id="2.40.260.10">
    <property type="entry name" value="Sortase"/>
    <property type="match status" value="1"/>
</dbReference>
<feature type="transmembrane region" description="Helical" evidence="3">
    <location>
        <begin position="258"/>
        <end position="277"/>
    </location>
</feature>
<feature type="active site" description="Acyl-thioester intermediate" evidence="2">
    <location>
        <position position="219"/>
    </location>
</feature>
<name>A0A1H9IA70_9LACT</name>
<dbReference type="EMBL" id="FOGF01000005">
    <property type="protein sequence ID" value="SEQ71418.1"/>
    <property type="molecule type" value="Genomic_DNA"/>
</dbReference>
<evidence type="ECO:0000256" key="1">
    <source>
        <dbReference type="ARBA" id="ARBA00022801"/>
    </source>
</evidence>
<organism evidence="4 5">
    <name type="scientific">Granulicatella balaenopterae</name>
    <dbReference type="NCBI Taxonomy" id="137733"/>
    <lineage>
        <taxon>Bacteria</taxon>
        <taxon>Bacillati</taxon>
        <taxon>Bacillota</taxon>
        <taxon>Bacilli</taxon>
        <taxon>Lactobacillales</taxon>
        <taxon>Carnobacteriaceae</taxon>
        <taxon>Granulicatella</taxon>
    </lineage>
</organism>
<feature type="active site" description="Proton donor/acceptor" evidence="2">
    <location>
        <position position="157"/>
    </location>
</feature>
<evidence type="ECO:0000256" key="2">
    <source>
        <dbReference type="PIRSR" id="PIRSR605754-1"/>
    </source>
</evidence>
<evidence type="ECO:0000313" key="5">
    <source>
        <dbReference type="Proteomes" id="UP000198556"/>
    </source>
</evidence>
<keyword evidence="3" id="KW-0812">Transmembrane</keyword>
<protein>
    <submittedName>
        <fullName evidence="4">Sortase A</fullName>
    </submittedName>
</protein>
<reference evidence="4 5" key="1">
    <citation type="submission" date="2016-10" db="EMBL/GenBank/DDBJ databases">
        <authorList>
            <person name="de Groot N.N."/>
        </authorList>
    </citation>
    <scope>NUCLEOTIDE SEQUENCE [LARGE SCALE GENOMIC DNA]</scope>
    <source>
        <strain evidence="4 5">DSM 15827</strain>
    </source>
</reference>
<dbReference type="Pfam" id="PF04203">
    <property type="entry name" value="Sortase"/>
    <property type="match status" value="1"/>
</dbReference>
<dbReference type="STRING" id="137733.SAMN05421767_10514"/>
<dbReference type="OrthoDB" id="1648028at2"/>
<keyword evidence="5" id="KW-1185">Reference proteome</keyword>
<dbReference type="NCBIfam" id="NF033745">
    <property type="entry name" value="class_C_sortase"/>
    <property type="match status" value="1"/>
</dbReference>
<dbReference type="CDD" id="cd05827">
    <property type="entry name" value="Sortase_C"/>
    <property type="match status" value="1"/>
</dbReference>
<dbReference type="RefSeq" id="WP_089746000.1">
    <property type="nucleotide sequence ID" value="NZ_FOGF01000005.1"/>
</dbReference>